<dbReference type="Proteomes" id="UP000652761">
    <property type="component" value="Unassembled WGS sequence"/>
</dbReference>
<name>A0A843XBH9_COLES</name>
<accession>A0A843XBH9</accession>
<dbReference type="AlphaFoldDB" id="A0A843XBH9"/>
<sequence>MLGHNRCWREINVVDEIVVERNRCLNEVDDQDEIDVWQNRYSNKIDVEEVDVSRSDAEYRNIRQLQVDGYRAYNRHQTIGRRINTKAKASH</sequence>
<dbReference type="EMBL" id="NMUH01007106">
    <property type="protein sequence ID" value="MQM16651.1"/>
    <property type="molecule type" value="Genomic_DNA"/>
</dbReference>
<reference evidence="1" key="1">
    <citation type="submission" date="2017-07" db="EMBL/GenBank/DDBJ databases">
        <title>Taro Niue Genome Assembly and Annotation.</title>
        <authorList>
            <person name="Atibalentja N."/>
            <person name="Keating K."/>
            <person name="Fields C.J."/>
        </authorList>
    </citation>
    <scope>NUCLEOTIDE SEQUENCE</scope>
    <source>
        <strain evidence="1">Niue_2</strain>
        <tissue evidence="1">Leaf</tissue>
    </source>
</reference>
<organism evidence="1 2">
    <name type="scientific">Colocasia esculenta</name>
    <name type="common">Wild taro</name>
    <name type="synonym">Arum esculentum</name>
    <dbReference type="NCBI Taxonomy" id="4460"/>
    <lineage>
        <taxon>Eukaryota</taxon>
        <taxon>Viridiplantae</taxon>
        <taxon>Streptophyta</taxon>
        <taxon>Embryophyta</taxon>
        <taxon>Tracheophyta</taxon>
        <taxon>Spermatophyta</taxon>
        <taxon>Magnoliopsida</taxon>
        <taxon>Liliopsida</taxon>
        <taxon>Araceae</taxon>
        <taxon>Aroideae</taxon>
        <taxon>Colocasieae</taxon>
        <taxon>Colocasia</taxon>
    </lineage>
</organism>
<evidence type="ECO:0000313" key="2">
    <source>
        <dbReference type="Proteomes" id="UP000652761"/>
    </source>
</evidence>
<protein>
    <submittedName>
        <fullName evidence="1">Uncharacterized protein</fullName>
    </submittedName>
</protein>
<gene>
    <name evidence="1" type="ORF">Taro_049609</name>
</gene>
<comment type="caution">
    <text evidence="1">The sequence shown here is derived from an EMBL/GenBank/DDBJ whole genome shotgun (WGS) entry which is preliminary data.</text>
</comment>
<keyword evidence="2" id="KW-1185">Reference proteome</keyword>
<proteinExistence type="predicted"/>
<evidence type="ECO:0000313" key="1">
    <source>
        <dbReference type="EMBL" id="MQM16651.1"/>
    </source>
</evidence>